<feature type="compositionally biased region" description="Pro residues" evidence="1">
    <location>
        <begin position="149"/>
        <end position="162"/>
    </location>
</feature>
<gene>
    <name evidence="2" type="ORF">TeGR_g9852</name>
</gene>
<feature type="compositionally biased region" description="Pro residues" evidence="1">
    <location>
        <begin position="34"/>
        <end position="52"/>
    </location>
</feature>
<accession>A0ABQ6MGJ7</accession>
<evidence type="ECO:0000313" key="2">
    <source>
        <dbReference type="EMBL" id="GMI25438.1"/>
    </source>
</evidence>
<proteinExistence type="predicted"/>
<feature type="region of interest" description="Disordered" evidence="1">
    <location>
        <begin position="129"/>
        <end position="162"/>
    </location>
</feature>
<sequence>MMTLHFSDKDTPPPSHPPSQSLEEQVLQYRASLAPPPLPSSPLPPLTTPCPPTASSSSAEHPLSSFLLQRSLQTFMYLLNSVGDTTTSHYLSLFGSTPSLSLYHGLRGVPAHTLPGYLLSLLARADHTVLPPPSSRPRRPLGWSKNNPHAPPAPPDPPPLPISPRALAKRLLTVASHVSAEFEHDLSLIASQTEYLWSSYRASLRSSSPAAFAPVTAQVIDGDSLSDTASVLRGGSLDLLLLVTTEEAVRGVLREMGEGGTRSWLRGFYEDRQHMFNGPQPHHSAHAFLTQMLETPPSVRGGGGGGGGPVELLDPHRVVELVLEKRGEVCGEWVGELGGEGEVGKQIVGVRRSMMESMMEGTAEGTADVL</sequence>
<dbReference type="Proteomes" id="UP001165060">
    <property type="component" value="Unassembled WGS sequence"/>
</dbReference>
<name>A0ABQ6MGJ7_9STRA</name>
<comment type="caution">
    <text evidence="2">The sequence shown here is derived from an EMBL/GenBank/DDBJ whole genome shotgun (WGS) entry which is preliminary data.</text>
</comment>
<dbReference type="EMBL" id="BRYB01000217">
    <property type="protein sequence ID" value="GMI25438.1"/>
    <property type="molecule type" value="Genomic_DNA"/>
</dbReference>
<organism evidence="2 3">
    <name type="scientific">Tetraparma gracilis</name>
    <dbReference type="NCBI Taxonomy" id="2962635"/>
    <lineage>
        <taxon>Eukaryota</taxon>
        <taxon>Sar</taxon>
        <taxon>Stramenopiles</taxon>
        <taxon>Ochrophyta</taxon>
        <taxon>Bolidophyceae</taxon>
        <taxon>Parmales</taxon>
        <taxon>Triparmaceae</taxon>
        <taxon>Tetraparma</taxon>
    </lineage>
</organism>
<protein>
    <submittedName>
        <fullName evidence="2">Uncharacterized protein</fullName>
    </submittedName>
</protein>
<evidence type="ECO:0000256" key="1">
    <source>
        <dbReference type="SAM" id="MobiDB-lite"/>
    </source>
</evidence>
<feature type="compositionally biased region" description="Basic and acidic residues" evidence="1">
    <location>
        <begin position="1"/>
        <end position="11"/>
    </location>
</feature>
<keyword evidence="3" id="KW-1185">Reference proteome</keyword>
<feature type="region of interest" description="Disordered" evidence="1">
    <location>
        <begin position="1"/>
        <end position="59"/>
    </location>
</feature>
<evidence type="ECO:0000313" key="3">
    <source>
        <dbReference type="Proteomes" id="UP001165060"/>
    </source>
</evidence>
<reference evidence="2 3" key="1">
    <citation type="journal article" date="2023" name="Commun. Biol.">
        <title>Genome analysis of Parmales, the sister group of diatoms, reveals the evolutionary specialization of diatoms from phago-mixotrophs to photoautotrophs.</title>
        <authorList>
            <person name="Ban H."/>
            <person name="Sato S."/>
            <person name="Yoshikawa S."/>
            <person name="Yamada K."/>
            <person name="Nakamura Y."/>
            <person name="Ichinomiya M."/>
            <person name="Sato N."/>
            <person name="Blanc-Mathieu R."/>
            <person name="Endo H."/>
            <person name="Kuwata A."/>
            <person name="Ogata H."/>
        </authorList>
    </citation>
    <scope>NUCLEOTIDE SEQUENCE [LARGE SCALE GENOMIC DNA]</scope>
</reference>